<evidence type="ECO:0000256" key="2">
    <source>
        <dbReference type="ARBA" id="ARBA00009003"/>
    </source>
</evidence>
<dbReference type="Gene3D" id="3.90.550.20">
    <property type="match status" value="1"/>
</dbReference>
<dbReference type="EMBL" id="JAACXV010000070">
    <property type="protein sequence ID" value="KAF7284770.1"/>
    <property type="molecule type" value="Genomic_DNA"/>
</dbReference>
<comment type="similarity">
    <text evidence="2">Belongs to the glycosyltransferase 32 family.</text>
</comment>
<protein>
    <recommendedName>
        <fullName evidence="7">Alpha 1,4-glycosyltransferase domain-containing protein</fullName>
    </recommendedName>
</protein>
<evidence type="ECO:0000256" key="6">
    <source>
        <dbReference type="ARBA" id="ARBA00023136"/>
    </source>
</evidence>
<name>A0A834IVR0_RHYFE</name>
<sequence length="327" mass="37531">MYKQYYKVVNSKHELYCHSLDVLDKLVDIQDTHVKNDSAVFFLDTSCNSFINGKITITARQACAVESAALMNPYKQIYLLHSSPGLLIDDKSESTQILKSLGSYSNINILHINLDRFVKGSPVEELWKSKKVYESKFPLTHISDIFRVLLLWRYGGIYMDLDVIVTKNLELLPANFIGAESKSDLNNDVIGLSSKSVGQQFAQELLELLNKNYNGQSWTGNSVSIFNRLAKKWCDKKDVSATVGMNCKSINILKQKVLYPIGYKSWKKLFDDKQVDAFKKDITESYVVHFWNKMSGDTKIPIYSEVPYLQLAREYCPETLRNSLYYF</sequence>
<evidence type="ECO:0000256" key="3">
    <source>
        <dbReference type="ARBA" id="ARBA00022676"/>
    </source>
</evidence>
<dbReference type="InterPro" id="IPR029044">
    <property type="entry name" value="Nucleotide-diphossugar_trans"/>
</dbReference>
<proteinExistence type="inferred from homology"/>
<dbReference type="InterPro" id="IPR007652">
    <property type="entry name" value="A1-4-GlycosylTfrase_dom"/>
</dbReference>
<dbReference type="GO" id="GO:0016758">
    <property type="term" value="F:hexosyltransferase activity"/>
    <property type="evidence" value="ECO:0007669"/>
    <property type="project" value="TreeGrafter"/>
</dbReference>
<dbReference type="PANTHER" id="PTHR12042">
    <property type="entry name" value="LACTOSYLCERAMIDE 4-ALPHA-GALACTOSYLTRANSFERASE ALPHA- 1,4-GALACTOSYLTRANSFERASE"/>
    <property type="match status" value="1"/>
</dbReference>
<evidence type="ECO:0000313" key="9">
    <source>
        <dbReference type="Proteomes" id="UP000625711"/>
    </source>
</evidence>
<reference evidence="8" key="1">
    <citation type="submission" date="2020-08" db="EMBL/GenBank/DDBJ databases">
        <title>Genome sequencing and assembly of the red palm weevil Rhynchophorus ferrugineus.</title>
        <authorList>
            <person name="Dias G.B."/>
            <person name="Bergman C.M."/>
            <person name="Manee M."/>
        </authorList>
    </citation>
    <scope>NUCLEOTIDE SEQUENCE</scope>
    <source>
        <strain evidence="8">AA-2017</strain>
        <tissue evidence="8">Whole larva</tissue>
    </source>
</reference>
<evidence type="ECO:0000256" key="1">
    <source>
        <dbReference type="ARBA" id="ARBA00004323"/>
    </source>
</evidence>
<dbReference type="Pfam" id="PF04488">
    <property type="entry name" value="Gly_transf_sug"/>
    <property type="match status" value="1"/>
</dbReference>
<dbReference type="InterPro" id="IPR007577">
    <property type="entry name" value="GlycoTrfase_DXD_sugar-bd_CS"/>
</dbReference>
<dbReference type="Pfam" id="PF04572">
    <property type="entry name" value="Gb3_synth"/>
    <property type="match status" value="1"/>
</dbReference>
<keyword evidence="3" id="KW-0328">Glycosyltransferase</keyword>
<keyword evidence="6" id="KW-0472">Membrane</keyword>
<dbReference type="PANTHER" id="PTHR12042:SF21">
    <property type="entry name" value="ALPHA1,4-GALACTOSYLTRANSFERASE 1-RELATED"/>
    <property type="match status" value="1"/>
</dbReference>
<dbReference type="GO" id="GO:0000139">
    <property type="term" value="C:Golgi membrane"/>
    <property type="evidence" value="ECO:0007669"/>
    <property type="project" value="UniProtKB-SubCell"/>
</dbReference>
<dbReference type="InterPro" id="IPR051981">
    <property type="entry name" value="Glycosyltransf_32"/>
</dbReference>
<keyword evidence="4" id="KW-0808">Transferase</keyword>
<keyword evidence="5" id="KW-0333">Golgi apparatus</keyword>
<feature type="domain" description="Alpha 1,4-glycosyltransferase" evidence="7">
    <location>
        <begin position="197"/>
        <end position="321"/>
    </location>
</feature>
<evidence type="ECO:0000256" key="5">
    <source>
        <dbReference type="ARBA" id="ARBA00023034"/>
    </source>
</evidence>
<evidence type="ECO:0000313" key="8">
    <source>
        <dbReference type="EMBL" id="KAF7284770.1"/>
    </source>
</evidence>
<accession>A0A834IVR0</accession>
<dbReference type="GO" id="GO:0006688">
    <property type="term" value="P:glycosphingolipid biosynthetic process"/>
    <property type="evidence" value="ECO:0007669"/>
    <property type="project" value="TreeGrafter"/>
</dbReference>
<keyword evidence="9" id="KW-1185">Reference proteome</keyword>
<gene>
    <name evidence="8" type="ORF">GWI33_021638</name>
</gene>
<evidence type="ECO:0000259" key="7">
    <source>
        <dbReference type="Pfam" id="PF04572"/>
    </source>
</evidence>
<evidence type="ECO:0000256" key="4">
    <source>
        <dbReference type="ARBA" id="ARBA00022679"/>
    </source>
</evidence>
<comment type="subcellular location">
    <subcellularLocation>
        <location evidence="1">Golgi apparatus membrane</location>
        <topology evidence="1">Single-pass type II membrane protein</topology>
    </subcellularLocation>
</comment>
<dbReference type="OrthoDB" id="409543at2759"/>
<dbReference type="AlphaFoldDB" id="A0A834IVR0"/>
<comment type="caution">
    <text evidence="8">The sequence shown here is derived from an EMBL/GenBank/DDBJ whole genome shotgun (WGS) entry which is preliminary data.</text>
</comment>
<organism evidence="8 9">
    <name type="scientific">Rhynchophorus ferrugineus</name>
    <name type="common">Red palm weevil</name>
    <name type="synonym">Curculio ferrugineus</name>
    <dbReference type="NCBI Taxonomy" id="354439"/>
    <lineage>
        <taxon>Eukaryota</taxon>
        <taxon>Metazoa</taxon>
        <taxon>Ecdysozoa</taxon>
        <taxon>Arthropoda</taxon>
        <taxon>Hexapoda</taxon>
        <taxon>Insecta</taxon>
        <taxon>Pterygota</taxon>
        <taxon>Neoptera</taxon>
        <taxon>Endopterygota</taxon>
        <taxon>Coleoptera</taxon>
        <taxon>Polyphaga</taxon>
        <taxon>Cucujiformia</taxon>
        <taxon>Curculionidae</taxon>
        <taxon>Dryophthorinae</taxon>
        <taxon>Rhynchophorus</taxon>
    </lineage>
</organism>
<dbReference type="SUPFAM" id="SSF53448">
    <property type="entry name" value="Nucleotide-diphospho-sugar transferases"/>
    <property type="match status" value="1"/>
</dbReference>
<dbReference type="Proteomes" id="UP000625711">
    <property type="component" value="Unassembled WGS sequence"/>
</dbReference>